<feature type="domain" description="Nucleotide-diphospho-sugar transferase" evidence="5">
    <location>
        <begin position="180"/>
        <end position="322"/>
    </location>
</feature>
<dbReference type="Proteomes" id="UP001239445">
    <property type="component" value="Unassembled WGS sequence"/>
</dbReference>
<name>A0AAJ0FGC5_9PEZI</name>
<evidence type="ECO:0000256" key="4">
    <source>
        <dbReference type="ARBA" id="ARBA00022679"/>
    </source>
</evidence>
<keyword evidence="3" id="KW-0328">Glycosyltransferase</keyword>
<keyword evidence="4" id="KW-0808">Transferase</keyword>
<keyword evidence="7" id="KW-1185">Reference proteome</keyword>
<accession>A0AAJ0FGC5</accession>
<dbReference type="AlphaFoldDB" id="A0AAJ0FGC5"/>
<protein>
    <recommendedName>
        <fullName evidence="5">Nucleotide-diphospho-sugar transferase domain-containing protein</fullName>
    </recommendedName>
</protein>
<gene>
    <name evidence="6" type="ORF">QBC47DRAFT_373412</name>
</gene>
<dbReference type="PANTHER" id="PTHR31306:SF3">
    <property type="entry name" value="NUCLEOTIDE-DIPHOSPHO-SUGAR TRANSFERASE DOMAIN-CONTAINING PROTEIN"/>
    <property type="match status" value="1"/>
</dbReference>
<proteinExistence type="inferred from homology"/>
<evidence type="ECO:0000256" key="2">
    <source>
        <dbReference type="ARBA" id="ARBA00007033"/>
    </source>
</evidence>
<dbReference type="GO" id="GO:0016757">
    <property type="term" value="F:glycosyltransferase activity"/>
    <property type="evidence" value="ECO:0007669"/>
    <property type="project" value="UniProtKB-KW"/>
</dbReference>
<reference evidence="6" key="1">
    <citation type="submission" date="2023-06" db="EMBL/GenBank/DDBJ databases">
        <title>Genome-scale phylogeny and comparative genomics of the fungal order Sordariales.</title>
        <authorList>
            <consortium name="Lawrence Berkeley National Laboratory"/>
            <person name="Hensen N."/>
            <person name="Bonometti L."/>
            <person name="Westerberg I."/>
            <person name="Brannstrom I.O."/>
            <person name="Guillou S."/>
            <person name="Cros-Aarteil S."/>
            <person name="Calhoun S."/>
            <person name="Haridas S."/>
            <person name="Kuo A."/>
            <person name="Mondo S."/>
            <person name="Pangilinan J."/>
            <person name="Riley R."/>
            <person name="Labutti K."/>
            <person name="Andreopoulos B."/>
            <person name="Lipzen A."/>
            <person name="Chen C."/>
            <person name="Yanf M."/>
            <person name="Daum C."/>
            <person name="Ng V."/>
            <person name="Clum A."/>
            <person name="Steindorff A."/>
            <person name="Ohm R."/>
            <person name="Martin F."/>
            <person name="Silar P."/>
            <person name="Natvig D."/>
            <person name="Lalanne C."/>
            <person name="Gautier V."/>
            <person name="Ament-Velasquez S.L."/>
            <person name="Kruys A."/>
            <person name="Hutchinson M.I."/>
            <person name="Powell A.J."/>
            <person name="Barry K."/>
            <person name="Miller A.N."/>
            <person name="Grigoriev I.V."/>
            <person name="Debuchy R."/>
            <person name="Gladieux P."/>
            <person name="Thoren M.H."/>
            <person name="Johannesson H."/>
        </authorList>
    </citation>
    <scope>NUCLEOTIDE SEQUENCE</scope>
    <source>
        <strain evidence="6">PSN4</strain>
    </source>
</reference>
<dbReference type="Pfam" id="PF03407">
    <property type="entry name" value="Nucleotid_trans"/>
    <property type="match status" value="1"/>
</dbReference>
<evidence type="ECO:0000256" key="3">
    <source>
        <dbReference type="ARBA" id="ARBA00022676"/>
    </source>
</evidence>
<dbReference type="InterPro" id="IPR005069">
    <property type="entry name" value="Nucl-diP-sugar_transferase"/>
</dbReference>
<comment type="similarity">
    <text evidence="1">Belongs to the glycosyltransferase 34 family.</text>
</comment>
<organism evidence="6 7">
    <name type="scientific">Echria macrotheca</name>
    <dbReference type="NCBI Taxonomy" id="438768"/>
    <lineage>
        <taxon>Eukaryota</taxon>
        <taxon>Fungi</taxon>
        <taxon>Dikarya</taxon>
        <taxon>Ascomycota</taxon>
        <taxon>Pezizomycotina</taxon>
        <taxon>Sordariomycetes</taxon>
        <taxon>Sordariomycetidae</taxon>
        <taxon>Sordariales</taxon>
        <taxon>Schizotheciaceae</taxon>
        <taxon>Echria</taxon>
    </lineage>
</organism>
<dbReference type="PANTHER" id="PTHR31306">
    <property type="entry name" value="ALPHA-1,6-MANNOSYLTRANSFERASE MNN11-RELATED"/>
    <property type="match status" value="1"/>
</dbReference>
<comment type="similarity">
    <text evidence="2">Belongs to the glycosyltransferase 77 family.</text>
</comment>
<dbReference type="EMBL" id="MU839828">
    <property type="protein sequence ID" value="KAK1759990.1"/>
    <property type="molecule type" value="Genomic_DNA"/>
</dbReference>
<evidence type="ECO:0000259" key="5">
    <source>
        <dbReference type="Pfam" id="PF03407"/>
    </source>
</evidence>
<dbReference type="GO" id="GO:0000139">
    <property type="term" value="C:Golgi membrane"/>
    <property type="evidence" value="ECO:0007669"/>
    <property type="project" value="TreeGrafter"/>
</dbReference>
<comment type="caution">
    <text evidence="6">The sequence shown here is derived from an EMBL/GenBank/DDBJ whole genome shotgun (WGS) entry which is preliminary data.</text>
</comment>
<dbReference type="InterPro" id="IPR029044">
    <property type="entry name" value="Nucleotide-diphossugar_trans"/>
</dbReference>
<dbReference type="GO" id="GO:0006487">
    <property type="term" value="P:protein N-linked glycosylation"/>
    <property type="evidence" value="ECO:0007669"/>
    <property type="project" value="TreeGrafter"/>
</dbReference>
<dbReference type="InterPro" id="IPR008630">
    <property type="entry name" value="Glyco_trans_34"/>
</dbReference>
<evidence type="ECO:0000313" key="6">
    <source>
        <dbReference type="EMBL" id="KAK1759990.1"/>
    </source>
</evidence>
<evidence type="ECO:0000313" key="7">
    <source>
        <dbReference type="Proteomes" id="UP001239445"/>
    </source>
</evidence>
<dbReference type="Gene3D" id="3.90.550.10">
    <property type="entry name" value="Spore Coat Polysaccharide Biosynthesis Protein SpsA, Chain A"/>
    <property type="match status" value="1"/>
</dbReference>
<evidence type="ECO:0000256" key="1">
    <source>
        <dbReference type="ARBA" id="ARBA00005664"/>
    </source>
</evidence>
<sequence length="401" mass="45244">MPSLAAIPQSWRRLVILLPIVVISLLVTAALLNGPLPKPRLPKVTFGDPAPTGPLHNECKTNNESSRLDDIPSLIRALWAPLVVPITAPSFTTLDGTVKKLPPPNELVHTESLGKRICILDVDTRPLDEEGDVFGGKLPTWDNIKPRSAGFLSHYLYAMIHGYSYKFIRAPQYEDRAPHWSKVIFTQEMLKRYDVVVMMDYDAMFPSPEVPLEWMMNYWKIDKEVIVAMAEDPDANWNLDKHNKLNVNTGFIIAQASEKAQRMFKDWAECPEETRYQGCSEWKTKIFHEQAAFSSHVRYDFLDGLSVDTSPQYIRVLPCNEANGIPEVADTGCTGQLMRHHWGAKHLPTREFGHNIMYALTPLLTKAAYGDNEIVEDFRGKVIKGDEILDKGATPPPPPES</sequence>